<keyword evidence="3" id="KW-1185">Reference proteome</keyword>
<dbReference type="PANTHER" id="PTHR43798:SF33">
    <property type="entry name" value="HYDROLASE, PUTATIVE (AFU_ORTHOLOGUE AFUA_2G14860)-RELATED"/>
    <property type="match status" value="1"/>
</dbReference>
<dbReference type="InterPro" id="IPR029058">
    <property type="entry name" value="AB_hydrolase_fold"/>
</dbReference>
<dbReference type="Gene3D" id="3.40.50.1820">
    <property type="entry name" value="alpha/beta hydrolase"/>
    <property type="match status" value="1"/>
</dbReference>
<dbReference type="InterPro" id="IPR000073">
    <property type="entry name" value="AB_hydrolase_1"/>
</dbReference>
<dbReference type="PRINTS" id="PR00111">
    <property type="entry name" value="ABHYDROLASE"/>
</dbReference>
<dbReference type="InterPro" id="IPR050266">
    <property type="entry name" value="AB_hydrolase_sf"/>
</dbReference>
<dbReference type="Proteomes" id="UP000445000">
    <property type="component" value="Unassembled WGS sequence"/>
</dbReference>
<dbReference type="AlphaFoldDB" id="A0A829YCD7"/>
<reference evidence="3" key="1">
    <citation type="submission" date="2020-01" db="EMBL/GenBank/DDBJ databases">
        <title>'Steroidobacter agaridevorans' sp. nov., agar-degrading bacteria isolated from rhizosphere soils.</title>
        <authorList>
            <person name="Ikenaga M."/>
            <person name="Kataoka M."/>
            <person name="Murouchi A."/>
            <person name="Katsuragi S."/>
            <person name="Sakai M."/>
        </authorList>
    </citation>
    <scope>NUCLEOTIDE SEQUENCE [LARGE SCALE GENOMIC DNA]</scope>
    <source>
        <strain evidence="3">YU21-B</strain>
    </source>
</reference>
<name>A0A829YCD7_9GAMM</name>
<evidence type="ECO:0000313" key="2">
    <source>
        <dbReference type="EMBL" id="GFE80950.1"/>
    </source>
</evidence>
<gene>
    <name evidence="2" type="ORF">GCM10011487_29500</name>
</gene>
<evidence type="ECO:0000313" key="3">
    <source>
        <dbReference type="Proteomes" id="UP000445000"/>
    </source>
</evidence>
<sequence>MERQKRGLRVIQAKYRNRLPLPQPAVVHVRRSYAESRHGQIHLSTAYPSGGGFDERTPVICLHHSGGSGRLFAPILRELGHDRSVYAPDLPGHGNSDPASSKASVADLAAAIGDFIESLRLRSVDLAGYQLGALVAAELAITRPQTIRRVMLWGVPSYSAQDRASLLQNVPSPGSREDGSDVSDEWRRIVERRGPGAPIGALTDELSDRLRAGNSGARSFVAMVEYPASERLPLVKQSALVLRLKDEFWEHSGRARASLPNGSMLDLPDYGQGFLSAAPQRFTSVAREFFDR</sequence>
<dbReference type="GO" id="GO:0016020">
    <property type="term" value="C:membrane"/>
    <property type="evidence" value="ECO:0007669"/>
    <property type="project" value="TreeGrafter"/>
</dbReference>
<protein>
    <recommendedName>
        <fullName evidence="1">AB hydrolase-1 domain-containing protein</fullName>
    </recommendedName>
</protein>
<comment type="caution">
    <text evidence="2">The sequence shown here is derived from an EMBL/GenBank/DDBJ whole genome shotgun (WGS) entry which is preliminary data.</text>
</comment>
<dbReference type="Pfam" id="PF00561">
    <property type="entry name" value="Abhydrolase_1"/>
    <property type="match status" value="1"/>
</dbReference>
<accession>A0A829YCD7</accession>
<proteinExistence type="predicted"/>
<organism evidence="2 3">
    <name type="scientific">Steroidobacter agaridevorans</name>
    <dbReference type="NCBI Taxonomy" id="2695856"/>
    <lineage>
        <taxon>Bacteria</taxon>
        <taxon>Pseudomonadati</taxon>
        <taxon>Pseudomonadota</taxon>
        <taxon>Gammaproteobacteria</taxon>
        <taxon>Steroidobacterales</taxon>
        <taxon>Steroidobacteraceae</taxon>
        <taxon>Steroidobacter</taxon>
    </lineage>
</organism>
<dbReference type="EMBL" id="BLJN01000003">
    <property type="protein sequence ID" value="GFE80950.1"/>
    <property type="molecule type" value="Genomic_DNA"/>
</dbReference>
<dbReference type="PANTHER" id="PTHR43798">
    <property type="entry name" value="MONOACYLGLYCEROL LIPASE"/>
    <property type="match status" value="1"/>
</dbReference>
<feature type="domain" description="AB hydrolase-1" evidence="1">
    <location>
        <begin position="58"/>
        <end position="155"/>
    </location>
</feature>
<dbReference type="SUPFAM" id="SSF53474">
    <property type="entry name" value="alpha/beta-Hydrolases"/>
    <property type="match status" value="1"/>
</dbReference>
<evidence type="ECO:0000259" key="1">
    <source>
        <dbReference type="Pfam" id="PF00561"/>
    </source>
</evidence>